<organism evidence="1 2">
    <name type="scientific">Aetokthonos hydrillicola Thurmond2011</name>
    <dbReference type="NCBI Taxonomy" id="2712845"/>
    <lineage>
        <taxon>Bacteria</taxon>
        <taxon>Bacillati</taxon>
        <taxon>Cyanobacteriota</taxon>
        <taxon>Cyanophyceae</taxon>
        <taxon>Nostocales</taxon>
        <taxon>Hapalosiphonaceae</taxon>
        <taxon>Aetokthonos</taxon>
    </lineage>
</organism>
<dbReference type="InterPro" id="IPR010985">
    <property type="entry name" value="Ribbon_hlx_hlx"/>
</dbReference>
<evidence type="ECO:0000313" key="2">
    <source>
        <dbReference type="Proteomes" id="UP000667802"/>
    </source>
</evidence>
<dbReference type="AlphaFoldDB" id="A0AAP5I644"/>
<sequence>MTNKTLHNPKKQEYLQIKMTQEEKNKLKEIALSKGVSAAEVIRQWINLYEIPISDKLKYKGKLSECYLTIGEDDNLLVG</sequence>
<accession>A0AAP5I644</accession>
<gene>
    <name evidence="1" type="ORF">G7B40_014325</name>
</gene>
<proteinExistence type="predicted"/>
<dbReference type="Proteomes" id="UP000667802">
    <property type="component" value="Unassembled WGS sequence"/>
</dbReference>
<keyword evidence="2" id="KW-1185">Reference proteome</keyword>
<dbReference type="RefSeq" id="WP_208340477.1">
    <property type="nucleotide sequence ID" value="NZ_CAWQFN010000669.1"/>
</dbReference>
<evidence type="ECO:0000313" key="1">
    <source>
        <dbReference type="EMBL" id="MDR9895733.1"/>
    </source>
</evidence>
<reference evidence="2" key="1">
    <citation type="journal article" date="2021" name="Science">
        <title>Hunting the eagle killer: A cyanobacterial neurotoxin causes vacuolar myelinopathy.</title>
        <authorList>
            <person name="Breinlinger S."/>
            <person name="Phillips T.J."/>
            <person name="Haram B.N."/>
            <person name="Mares J."/>
            <person name="Martinez Yerena J.A."/>
            <person name="Hrouzek P."/>
            <person name="Sobotka R."/>
            <person name="Henderson W.M."/>
            <person name="Schmieder P."/>
            <person name="Williams S.M."/>
            <person name="Lauderdale J.D."/>
            <person name="Wilde H.D."/>
            <person name="Gerrin W."/>
            <person name="Kust A."/>
            <person name="Washington J.W."/>
            <person name="Wagner C."/>
            <person name="Geier B."/>
            <person name="Liebeke M."/>
            <person name="Enke H."/>
            <person name="Niedermeyer T.H.J."/>
            <person name="Wilde S.B."/>
        </authorList>
    </citation>
    <scope>NUCLEOTIDE SEQUENCE [LARGE SCALE GENOMIC DNA]</scope>
    <source>
        <strain evidence="2">Thurmond2011</strain>
    </source>
</reference>
<dbReference type="GO" id="GO:0006355">
    <property type="term" value="P:regulation of DNA-templated transcription"/>
    <property type="evidence" value="ECO:0007669"/>
    <property type="project" value="InterPro"/>
</dbReference>
<protein>
    <submittedName>
        <fullName evidence="1">Uncharacterized protein</fullName>
    </submittedName>
</protein>
<comment type="caution">
    <text evidence="1">The sequence shown here is derived from an EMBL/GenBank/DDBJ whole genome shotgun (WGS) entry which is preliminary data.</text>
</comment>
<dbReference type="SUPFAM" id="SSF47598">
    <property type="entry name" value="Ribbon-helix-helix"/>
    <property type="match status" value="1"/>
</dbReference>
<name>A0AAP5I644_9CYAN</name>
<dbReference type="EMBL" id="JAALHA020000005">
    <property type="protein sequence ID" value="MDR9895733.1"/>
    <property type="molecule type" value="Genomic_DNA"/>
</dbReference>